<evidence type="ECO:0000256" key="1">
    <source>
        <dbReference type="SAM" id="Phobius"/>
    </source>
</evidence>
<proteinExistence type="predicted"/>
<accession>A0A0D2MZW7</accession>
<gene>
    <name evidence="2" type="ORF">HYPSUDRAFT_31645</name>
</gene>
<feature type="transmembrane region" description="Helical" evidence="1">
    <location>
        <begin position="12"/>
        <end position="31"/>
    </location>
</feature>
<keyword evidence="1" id="KW-0472">Membrane</keyword>
<name>A0A0D2MZW7_HYPSF</name>
<dbReference type="AlphaFoldDB" id="A0A0D2MZW7"/>
<dbReference type="EMBL" id="KN817518">
    <property type="protein sequence ID" value="KJA29678.1"/>
    <property type="molecule type" value="Genomic_DNA"/>
</dbReference>
<keyword evidence="3" id="KW-1185">Reference proteome</keyword>
<protein>
    <submittedName>
        <fullName evidence="2">Uncharacterized protein</fullName>
    </submittedName>
</protein>
<evidence type="ECO:0000313" key="3">
    <source>
        <dbReference type="Proteomes" id="UP000054270"/>
    </source>
</evidence>
<keyword evidence="1" id="KW-0812">Transmembrane</keyword>
<sequence>MKRNMREQLQVYVFSVSGGLWLSTGSIISTASKLKADGILMHVWIYALRIECIDSAQPAPKAPVK</sequence>
<evidence type="ECO:0000313" key="2">
    <source>
        <dbReference type="EMBL" id="KJA29678.1"/>
    </source>
</evidence>
<organism evidence="2 3">
    <name type="scientific">Hypholoma sublateritium (strain FD-334 SS-4)</name>
    <dbReference type="NCBI Taxonomy" id="945553"/>
    <lineage>
        <taxon>Eukaryota</taxon>
        <taxon>Fungi</taxon>
        <taxon>Dikarya</taxon>
        <taxon>Basidiomycota</taxon>
        <taxon>Agaricomycotina</taxon>
        <taxon>Agaricomycetes</taxon>
        <taxon>Agaricomycetidae</taxon>
        <taxon>Agaricales</taxon>
        <taxon>Agaricineae</taxon>
        <taxon>Strophariaceae</taxon>
        <taxon>Hypholoma</taxon>
    </lineage>
</organism>
<dbReference type="Proteomes" id="UP000054270">
    <property type="component" value="Unassembled WGS sequence"/>
</dbReference>
<keyword evidence="1" id="KW-1133">Transmembrane helix</keyword>
<reference evidence="3" key="1">
    <citation type="submission" date="2014-04" db="EMBL/GenBank/DDBJ databases">
        <title>Evolutionary Origins and Diversification of the Mycorrhizal Mutualists.</title>
        <authorList>
            <consortium name="DOE Joint Genome Institute"/>
            <consortium name="Mycorrhizal Genomics Consortium"/>
            <person name="Kohler A."/>
            <person name="Kuo A."/>
            <person name="Nagy L.G."/>
            <person name="Floudas D."/>
            <person name="Copeland A."/>
            <person name="Barry K.W."/>
            <person name="Cichocki N."/>
            <person name="Veneault-Fourrey C."/>
            <person name="LaButti K."/>
            <person name="Lindquist E.A."/>
            <person name="Lipzen A."/>
            <person name="Lundell T."/>
            <person name="Morin E."/>
            <person name="Murat C."/>
            <person name="Riley R."/>
            <person name="Ohm R."/>
            <person name="Sun H."/>
            <person name="Tunlid A."/>
            <person name="Henrissat B."/>
            <person name="Grigoriev I.V."/>
            <person name="Hibbett D.S."/>
            <person name="Martin F."/>
        </authorList>
    </citation>
    <scope>NUCLEOTIDE SEQUENCE [LARGE SCALE GENOMIC DNA]</scope>
    <source>
        <strain evidence="3">FD-334 SS-4</strain>
    </source>
</reference>